<dbReference type="Pfam" id="PF13344">
    <property type="entry name" value="Hydrolase_6"/>
    <property type="match status" value="1"/>
</dbReference>
<dbReference type="PANTHER" id="PTHR19288:SF90">
    <property type="entry name" value="OS08G0542600 PROTEIN"/>
    <property type="match status" value="1"/>
</dbReference>
<dbReference type="PANTHER" id="PTHR19288">
    <property type="entry name" value="4-NITROPHENYLPHOSPHATASE-RELATED"/>
    <property type="match status" value="1"/>
</dbReference>
<evidence type="ECO:0000313" key="2">
    <source>
        <dbReference type="Proteomes" id="UP001055153"/>
    </source>
</evidence>
<dbReference type="EMBL" id="BPQQ01000067">
    <property type="protein sequence ID" value="GJE03013.1"/>
    <property type="molecule type" value="Genomic_DNA"/>
</dbReference>
<dbReference type="Gene3D" id="3.40.50.1000">
    <property type="entry name" value="HAD superfamily/HAD-like"/>
    <property type="match status" value="2"/>
</dbReference>
<reference evidence="1" key="2">
    <citation type="submission" date="2021-08" db="EMBL/GenBank/DDBJ databases">
        <authorList>
            <person name="Tani A."/>
            <person name="Ola A."/>
            <person name="Ogura Y."/>
            <person name="Katsura K."/>
            <person name="Hayashi T."/>
        </authorList>
    </citation>
    <scope>NUCLEOTIDE SEQUENCE</scope>
    <source>
        <strain evidence="1">DSM 17168</strain>
    </source>
</reference>
<dbReference type="Proteomes" id="UP001055153">
    <property type="component" value="Unassembled WGS sequence"/>
</dbReference>
<evidence type="ECO:0008006" key="3">
    <source>
        <dbReference type="Google" id="ProtNLM"/>
    </source>
</evidence>
<protein>
    <recommendedName>
        <fullName evidence="3">Acid sugar phosphatase</fullName>
    </recommendedName>
</protein>
<dbReference type="InterPro" id="IPR006357">
    <property type="entry name" value="HAD-SF_hydro_IIA"/>
</dbReference>
<gene>
    <name evidence="1" type="ORF">GMJLKIPL_4964</name>
</gene>
<accession>A0ABQ4SKS2</accession>
<sequence>MTAFRPIAGLSEIAGDVDLLLCDVFGTLHDAERSFAPALDALACFRRGGGAVVLVSNAAEPRAHLCATLAARGIRGVFDALVSAADVTRDALRERAVVPEPGAARGPVEAVHIGPERDRVLFDGLGITLGGSAAAPIVCTGYPEDDAELDEILVRAVRRGALMLCTNPDTSLVVGGRVLRFAGLVAQRYRHLGGCVVETGKPGPAIYAAALAAVRRATGRMFDPARILGIGDTPALDAGGALAAGFSAALLAPPTGDLPDLAGTGRRYRLSALVW</sequence>
<dbReference type="InterPro" id="IPR006356">
    <property type="entry name" value="HAD-SF_hydro_IIA_hyp3"/>
</dbReference>
<dbReference type="SUPFAM" id="SSF56784">
    <property type="entry name" value="HAD-like"/>
    <property type="match status" value="1"/>
</dbReference>
<name>A0ABQ4SKS2_9HYPH</name>
<comment type="caution">
    <text evidence="1">The sequence shown here is derived from an EMBL/GenBank/DDBJ whole genome shotgun (WGS) entry which is preliminary data.</text>
</comment>
<dbReference type="NCBIfam" id="TIGR01459">
    <property type="entry name" value="HAD-SF-IIA-hyp4"/>
    <property type="match status" value="1"/>
</dbReference>
<dbReference type="RefSeq" id="WP_238240359.1">
    <property type="nucleotide sequence ID" value="NZ_BPQQ01000067.1"/>
</dbReference>
<dbReference type="InterPro" id="IPR036412">
    <property type="entry name" value="HAD-like_sf"/>
</dbReference>
<organism evidence="1 2">
    <name type="scientific">Methylobacterium isbiliense</name>
    <dbReference type="NCBI Taxonomy" id="315478"/>
    <lineage>
        <taxon>Bacteria</taxon>
        <taxon>Pseudomonadati</taxon>
        <taxon>Pseudomonadota</taxon>
        <taxon>Alphaproteobacteria</taxon>
        <taxon>Hyphomicrobiales</taxon>
        <taxon>Methylobacteriaceae</taxon>
        <taxon>Methylobacterium</taxon>
    </lineage>
</organism>
<dbReference type="InterPro" id="IPR023214">
    <property type="entry name" value="HAD_sf"/>
</dbReference>
<proteinExistence type="predicted"/>
<evidence type="ECO:0000313" key="1">
    <source>
        <dbReference type="EMBL" id="GJE03013.1"/>
    </source>
</evidence>
<dbReference type="Pfam" id="PF00702">
    <property type="entry name" value="Hydrolase"/>
    <property type="match status" value="1"/>
</dbReference>
<reference evidence="1" key="1">
    <citation type="journal article" date="2021" name="Front. Microbiol.">
        <title>Comprehensive Comparative Genomics and Phenotyping of Methylobacterium Species.</title>
        <authorList>
            <person name="Alessa O."/>
            <person name="Ogura Y."/>
            <person name="Fujitani Y."/>
            <person name="Takami H."/>
            <person name="Hayashi T."/>
            <person name="Sahin N."/>
            <person name="Tani A."/>
        </authorList>
    </citation>
    <scope>NUCLEOTIDE SEQUENCE</scope>
    <source>
        <strain evidence="1">DSM 17168</strain>
    </source>
</reference>
<keyword evidence="2" id="KW-1185">Reference proteome</keyword>